<dbReference type="RefSeq" id="WP_132497123.1">
    <property type="nucleotide sequence ID" value="NZ_SMAS01000010.1"/>
</dbReference>
<dbReference type="EMBL" id="SMAS01000010">
    <property type="protein sequence ID" value="TCT30217.1"/>
    <property type="molecule type" value="Genomic_DNA"/>
</dbReference>
<accession>A0A4V2V379</accession>
<gene>
    <name evidence="7" type="ORF">EC835_11088</name>
</gene>
<dbReference type="Pfam" id="PF00419">
    <property type="entry name" value="Fimbrial"/>
    <property type="match status" value="1"/>
</dbReference>
<evidence type="ECO:0000256" key="1">
    <source>
        <dbReference type="ARBA" id="ARBA00004561"/>
    </source>
</evidence>
<evidence type="ECO:0000256" key="4">
    <source>
        <dbReference type="ARBA" id="ARBA00023263"/>
    </source>
</evidence>
<sequence length="176" mass="19493">MSKVTLFWWLLAPLFWSFSTQGNAQFLDVEFSGELVHLSCKVSAGSVKKEIQLENLRMESLNLGETSVITPFSIEIDHCQRAELGKLIKITWHGTQLVNIDGDNYLITQGDSGVVLGIMDSKDKPIAWDEPIDVGSVAVVNDEQSLSFGVVARKPPYGYVSTGQFSGWATFSVEYK</sequence>
<keyword evidence="4" id="KW-0281">Fimbrium</keyword>
<proteinExistence type="inferred from homology"/>
<comment type="caution">
    <text evidence="7">The sequence shown here is derived from an EMBL/GenBank/DDBJ whole genome shotgun (WGS) entry which is preliminary data.</text>
</comment>
<evidence type="ECO:0000256" key="3">
    <source>
        <dbReference type="ARBA" id="ARBA00022729"/>
    </source>
</evidence>
<organism evidence="7 8">
    <name type="scientific">Providencia alcalifaciens</name>
    <dbReference type="NCBI Taxonomy" id="126385"/>
    <lineage>
        <taxon>Bacteria</taxon>
        <taxon>Pseudomonadati</taxon>
        <taxon>Pseudomonadota</taxon>
        <taxon>Gammaproteobacteria</taxon>
        <taxon>Enterobacterales</taxon>
        <taxon>Morganellaceae</taxon>
        <taxon>Providencia</taxon>
    </lineage>
</organism>
<reference evidence="7 8" key="1">
    <citation type="submission" date="2019-03" db="EMBL/GenBank/DDBJ databases">
        <title>Genomic analyses of the natural microbiome of Caenorhabditis elegans.</title>
        <authorList>
            <person name="Samuel B."/>
        </authorList>
    </citation>
    <scope>NUCLEOTIDE SEQUENCE [LARGE SCALE GENOMIC DNA]</scope>
    <source>
        <strain evidence="7 8">JUb102</strain>
    </source>
</reference>
<dbReference type="Proteomes" id="UP000295055">
    <property type="component" value="Unassembled WGS sequence"/>
</dbReference>
<protein>
    <submittedName>
        <fullName evidence="7">Type 1 fimbria pilin</fullName>
    </submittedName>
</protein>
<dbReference type="PANTHER" id="PTHR33420">
    <property type="entry name" value="FIMBRIAL SUBUNIT ELFA-RELATED"/>
    <property type="match status" value="1"/>
</dbReference>
<dbReference type="InterPro" id="IPR000259">
    <property type="entry name" value="Adhesion_dom_fimbrial"/>
</dbReference>
<dbReference type="GO" id="GO:0043709">
    <property type="term" value="P:cell adhesion involved in single-species biofilm formation"/>
    <property type="evidence" value="ECO:0007669"/>
    <property type="project" value="TreeGrafter"/>
</dbReference>
<evidence type="ECO:0000256" key="5">
    <source>
        <dbReference type="SAM" id="SignalP"/>
    </source>
</evidence>
<dbReference type="InterPro" id="IPR008966">
    <property type="entry name" value="Adhesion_dom_sf"/>
</dbReference>
<evidence type="ECO:0000313" key="7">
    <source>
        <dbReference type="EMBL" id="TCT30217.1"/>
    </source>
</evidence>
<comment type="subcellular location">
    <subcellularLocation>
        <location evidence="1">Fimbrium</location>
    </subcellularLocation>
</comment>
<dbReference type="GO" id="GO:0009289">
    <property type="term" value="C:pilus"/>
    <property type="evidence" value="ECO:0007669"/>
    <property type="project" value="UniProtKB-SubCell"/>
</dbReference>
<dbReference type="SUPFAM" id="SSF49401">
    <property type="entry name" value="Bacterial adhesins"/>
    <property type="match status" value="1"/>
</dbReference>
<evidence type="ECO:0000259" key="6">
    <source>
        <dbReference type="Pfam" id="PF00419"/>
    </source>
</evidence>
<comment type="similarity">
    <text evidence="2">Belongs to the fimbrial protein family.</text>
</comment>
<name>A0A4V2V379_9GAMM</name>
<dbReference type="PANTHER" id="PTHR33420:SF3">
    <property type="entry name" value="FIMBRIAL SUBUNIT ELFA"/>
    <property type="match status" value="1"/>
</dbReference>
<keyword evidence="3 5" id="KW-0732">Signal</keyword>
<feature type="signal peptide" evidence="5">
    <location>
        <begin position="1"/>
        <end position="24"/>
    </location>
</feature>
<feature type="domain" description="Fimbrial-type adhesion" evidence="6">
    <location>
        <begin position="30"/>
        <end position="176"/>
    </location>
</feature>
<dbReference type="InterPro" id="IPR050263">
    <property type="entry name" value="Bact_Fimbrial_Adh_Pro"/>
</dbReference>
<dbReference type="Gene3D" id="2.60.40.1090">
    <property type="entry name" value="Fimbrial-type adhesion domain"/>
    <property type="match status" value="1"/>
</dbReference>
<evidence type="ECO:0000313" key="8">
    <source>
        <dbReference type="Proteomes" id="UP000295055"/>
    </source>
</evidence>
<dbReference type="InterPro" id="IPR036937">
    <property type="entry name" value="Adhesion_dom_fimbrial_sf"/>
</dbReference>
<feature type="chain" id="PRO_5020781740" evidence="5">
    <location>
        <begin position="25"/>
        <end position="176"/>
    </location>
</feature>
<dbReference type="OrthoDB" id="6453785at2"/>
<dbReference type="AlphaFoldDB" id="A0A4V2V379"/>
<evidence type="ECO:0000256" key="2">
    <source>
        <dbReference type="ARBA" id="ARBA00006671"/>
    </source>
</evidence>